<evidence type="ECO:0000256" key="1">
    <source>
        <dbReference type="SAM" id="Coils"/>
    </source>
</evidence>
<sequence length="532" mass="60342">MSDNVIIGVNILEILTTGMYRDSRVIFREYIQNSCDQIDAAVRKGLLAKNEGQVELWIDDINRSVSIEDNATGISASIFRKTLYSIGESSKILGEDKGFRGIGHWCGLGYCKTLVFTSKAKGENVESVMACNAEKMRQMMDEHNSHKTHYTVDEVLSETVKFTQNKTKATDKHYFKVELFEIRDIHVELYALQQVKDYLAFVAPVGYATAFRFRSTIYKYAEIIGQPIQEYDVFVNGERVLKKYTPSFTTSKGEDSITDVDFKDFRDDDGNLIAWLWFGISRFQGVIKKDNQMRGIRLRTQNIQIGSDDSLQKLFKEDRGQNYFIGEVFVIATDLIPNSQRDYFNENKARLTFERLLSNFFNDDLSRIYKAGSNINSKYDKIERAKQIEAEISTVVASGGHASDEQKAKLERAEKEAHNAAQELAKIREKTATKLDSDDFGTVEVVVSEIIKANDEKRAKQPKQGTLPKTTSTPPKTLPKAVSTPITAEVPATHYRKKDILVSLDRIRQIIQQIADAPTAQAIIARIEEELL</sequence>
<keyword evidence="4" id="KW-1185">Reference proteome</keyword>
<evidence type="ECO:0000313" key="3">
    <source>
        <dbReference type="EMBL" id="MCR6544153.1"/>
    </source>
</evidence>
<organism evidence="3 4">
    <name type="scientific">Dehalobacterium formicoaceticum</name>
    <dbReference type="NCBI Taxonomy" id="51515"/>
    <lineage>
        <taxon>Bacteria</taxon>
        <taxon>Bacillati</taxon>
        <taxon>Bacillota</taxon>
        <taxon>Clostridia</taxon>
        <taxon>Eubacteriales</taxon>
        <taxon>Peptococcaceae</taxon>
        <taxon>Dehalobacterium</taxon>
    </lineage>
</organism>
<keyword evidence="3" id="KW-0067">ATP-binding</keyword>
<name>A0ABT1XZW0_9FIRM</name>
<dbReference type="Gene3D" id="3.30.565.10">
    <property type="entry name" value="Histidine kinase-like ATPase, C-terminal domain"/>
    <property type="match status" value="1"/>
</dbReference>
<dbReference type="GO" id="GO:0005524">
    <property type="term" value="F:ATP binding"/>
    <property type="evidence" value="ECO:0007669"/>
    <property type="project" value="UniProtKB-KW"/>
</dbReference>
<reference evidence="3 4" key="1">
    <citation type="submission" date="2022-08" db="EMBL/GenBank/DDBJ databases">
        <title>Proteogenomics of the novel Dehalobacterium formicoaceticum strain EZ94 highlights a key role of methyltransferases during anaerobic dichloromethane degradation.</title>
        <authorList>
            <person name="Wasmund K."/>
        </authorList>
    </citation>
    <scope>NUCLEOTIDE SEQUENCE [LARGE SCALE GENOMIC DNA]</scope>
    <source>
        <strain evidence="3 4">EZ94</strain>
    </source>
</reference>
<dbReference type="Pfam" id="PF13589">
    <property type="entry name" value="HATPase_c_3"/>
    <property type="match status" value="1"/>
</dbReference>
<dbReference type="RefSeq" id="WP_257911692.1">
    <property type="nucleotide sequence ID" value="NZ_JANPWE010000001.1"/>
</dbReference>
<dbReference type="Proteomes" id="UP001524944">
    <property type="component" value="Unassembled WGS sequence"/>
</dbReference>
<feature type="compositionally biased region" description="Low complexity" evidence="2">
    <location>
        <begin position="466"/>
        <end position="480"/>
    </location>
</feature>
<dbReference type="EMBL" id="JANPWE010000001">
    <property type="protein sequence ID" value="MCR6544153.1"/>
    <property type="molecule type" value="Genomic_DNA"/>
</dbReference>
<gene>
    <name evidence="3" type="ORF">NVS47_01270</name>
</gene>
<keyword evidence="1" id="KW-0175">Coiled coil</keyword>
<keyword evidence="3" id="KW-0547">Nucleotide-binding</keyword>
<evidence type="ECO:0000313" key="4">
    <source>
        <dbReference type="Proteomes" id="UP001524944"/>
    </source>
</evidence>
<feature type="coiled-coil region" evidence="1">
    <location>
        <begin position="403"/>
        <end position="430"/>
    </location>
</feature>
<dbReference type="SUPFAM" id="SSF55874">
    <property type="entry name" value="ATPase domain of HSP90 chaperone/DNA topoisomerase II/histidine kinase"/>
    <property type="match status" value="1"/>
</dbReference>
<evidence type="ECO:0000256" key="2">
    <source>
        <dbReference type="SAM" id="MobiDB-lite"/>
    </source>
</evidence>
<proteinExistence type="predicted"/>
<accession>A0ABT1XZW0</accession>
<protein>
    <submittedName>
        <fullName evidence="3">ATP-binding protein</fullName>
    </submittedName>
</protein>
<dbReference type="InterPro" id="IPR036890">
    <property type="entry name" value="HATPase_C_sf"/>
</dbReference>
<comment type="caution">
    <text evidence="3">The sequence shown here is derived from an EMBL/GenBank/DDBJ whole genome shotgun (WGS) entry which is preliminary data.</text>
</comment>
<feature type="region of interest" description="Disordered" evidence="2">
    <location>
        <begin position="455"/>
        <end position="482"/>
    </location>
</feature>